<proteinExistence type="predicted"/>
<evidence type="ECO:0000313" key="2">
    <source>
        <dbReference type="EMBL" id="EFN51496.1"/>
    </source>
</evidence>
<gene>
    <name evidence="2" type="ORF">CHLNCDRAFT_28005</name>
</gene>
<dbReference type="Pfam" id="PF04230">
    <property type="entry name" value="PS_pyruv_trans"/>
    <property type="match status" value="1"/>
</dbReference>
<dbReference type="RefSeq" id="XP_005843598.1">
    <property type="nucleotide sequence ID" value="XM_005843536.1"/>
</dbReference>
<keyword evidence="3" id="KW-1185">Reference proteome</keyword>
<organism evidence="3">
    <name type="scientific">Chlorella variabilis</name>
    <name type="common">Green alga</name>
    <dbReference type="NCBI Taxonomy" id="554065"/>
    <lineage>
        <taxon>Eukaryota</taxon>
        <taxon>Viridiplantae</taxon>
        <taxon>Chlorophyta</taxon>
        <taxon>core chlorophytes</taxon>
        <taxon>Trebouxiophyceae</taxon>
        <taxon>Chlorellales</taxon>
        <taxon>Chlorellaceae</taxon>
        <taxon>Chlorella clade</taxon>
        <taxon>Chlorella</taxon>
    </lineage>
</organism>
<feature type="domain" description="Polysaccharide pyruvyl transferase" evidence="1">
    <location>
        <begin position="26"/>
        <end position="275"/>
    </location>
</feature>
<accession>E1ZRN8</accession>
<name>E1ZRN8_CHLVA</name>
<dbReference type="GeneID" id="17350935"/>
<dbReference type="InParanoid" id="E1ZRN8"/>
<dbReference type="OrthoDB" id="414175at2759"/>
<evidence type="ECO:0000259" key="1">
    <source>
        <dbReference type="Pfam" id="PF04230"/>
    </source>
</evidence>
<dbReference type="InterPro" id="IPR007345">
    <property type="entry name" value="Polysacch_pyruvyl_Trfase"/>
</dbReference>
<sequence>MLPFHCAPLLNNSERVVLVDLPQHWNLGDSFLWLGELNMMGALGLQQPPATPVCTINSCNLDLLGAAVGSGTILLHGGGNFGDLYPAHNQLRSTIVRRFPNNTIVLMPQSVVYRDERLAAADAAVFASHRSLTLLARTAESLEKLGTHFNATPRALSPDAAFMLGPVLPDCEPTVDIAFLLRSDIERRMEEHNKTDAVLQSLQARNVTYTVDDWLGWQQYAHVTHETLDQALASLKLHVANRILCRGRVVVSDRMHAMILALLMGRPFVGFDNNNRKLSSYRATHLDPQPLCRPEHTRSFLTSGIEEAVAKALQLLDAGV</sequence>
<protein>
    <recommendedName>
        <fullName evidence="1">Polysaccharide pyruvyl transferase domain-containing protein</fullName>
    </recommendedName>
</protein>
<dbReference type="Proteomes" id="UP000008141">
    <property type="component" value="Unassembled WGS sequence"/>
</dbReference>
<reference evidence="2 3" key="1">
    <citation type="journal article" date="2010" name="Plant Cell">
        <title>The Chlorella variabilis NC64A genome reveals adaptation to photosymbiosis, coevolution with viruses, and cryptic sex.</title>
        <authorList>
            <person name="Blanc G."/>
            <person name="Duncan G."/>
            <person name="Agarkova I."/>
            <person name="Borodovsky M."/>
            <person name="Gurnon J."/>
            <person name="Kuo A."/>
            <person name="Lindquist E."/>
            <person name="Lucas S."/>
            <person name="Pangilinan J."/>
            <person name="Polle J."/>
            <person name="Salamov A."/>
            <person name="Terry A."/>
            <person name="Yamada T."/>
            <person name="Dunigan D.D."/>
            <person name="Grigoriev I.V."/>
            <person name="Claverie J.M."/>
            <person name="Van Etten J.L."/>
        </authorList>
    </citation>
    <scope>NUCLEOTIDE SEQUENCE [LARGE SCALE GENOMIC DNA]</scope>
    <source>
        <strain evidence="2 3">NC64A</strain>
    </source>
</reference>
<dbReference type="KEGG" id="cvr:CHLNCDRAFT_28005"/>
<dbReference type="EMBL" id="GL433863">
    <property type="protein sequence ID" value="EFN51496.1"/>
    <property type="molecule type" value="Genomic_DNA"/>
</dbReference>
<evidence type="ECO:0000313" key="3">
    <source>
        <dbReference type="Proteomes" id="UP000008141"/>
    </source>
</evidence>
<dbReference type="eggNOG" id="ENOG502S3FU">
    <property type="taxonomic scope" value="Eukaryota"/>
</dbReference>
<dbReference type="AlphaFoldDB" id="E1ZRN8"/>